<keyword evidence="1" id="KW-0812">Transmembrane</keyword>
<comment type="caution">
    <text evidence="2">The sequence shown here is derived from an EMBL/GenBank/DDBJ whole genome shotgun (WGS) entry which is preliminary data.</text>
</comment>
<sequence>MERKGNILTALIWGTLIGILLWMSFLGWLDIIFGK</sequence>
<dbReference type="AlphaFoldDB" id="A0A2R9SYL2"/>
<organism evidence="2 3">
    <name type="scientific">Paenibacillus vortex V453</name>
    <dbReference type="NCBI Taxonomy" id="715225"/>
    <lineage>
        <taxon>Bacteria</taxon>
        <taxon>Bacillati</taxon>
        <taxon>Bacillota</taxon>
        <taxon>Bacilli</taxon>
        <taxon>Bacillales</taxon>
        <taxon>Paenibacillaceae</taxon>
        <taxon>Paenibacillus</taxon>
    </lineage>
</organism>
<keyword evidence="3" id="KW-1185">Reference proteome</keyword>
<reference evidence="2 3" key="1">
    <citation type="journal article" date="2010" name="BMC Genomics">
        <title>Genome sequence of the pattern forming Paenibacillus vortex bacterium reveals potential for thriving in complex environments.</title>
        <authorList>
            <person name="Sirota-Madi A."/>
            <person name="Olender T."/>
            <person name="Helman Y."/>
            <person name="Ingham C."/>
            <person name="Brainis I."/>
            <person name="Roth D."/>
            <person name="Hagi E."/>
            <person name="Brodsky L."/>
            <person name="Leshkowitz D."/>
            <person name="Galatenko V."/>
            <person name="Nikolaev V."/>
            <person name="Mugasimangalam R.C."/>
            <person name="Bransburg-Zabary S."/>
            <person name="Gutnick D.L."/>
            <person name="Lancet D."/>
            <person name="Ben-Jacob E."/>
        </authorList>
    </citation>
    <scope>NUCLEOTIDE SEQUENCE [LARGE SCALE GENOMIC DNA]</scope>
    <source>
        <strain evidence="2 3">V453</strain>
    </source>
</reference>
<accession>A0A2R9SYL2</accession>
<dbReference type="KEGG" id="pvo:PVOR_09135"/>
<keyword evidence="1" id="KW-0472">Membrane</keyword>
<dbReference type="EMBL" id="ADHJ01000014">
    <property type="protein sequence ID" value="EFU42423.1"/>
    <property type="molecule type" value="Genomic_DNA"/>
</dbReference>
<evidence type="ECO:0000256" key="1">
    <source>
        <dbReference type="SAM" id="Phobius"/>
    </source>
</evidence>
<gene>
    <name evidence="2" type="ORF">PVOR_09135</name>
</gene>
<protein>
    <submittedName>
        <fullName evidence="2">Uncharacterized protein</fullName>
    </submittedName>
</protein>
<proteinExistence type="predicted"/>
<evidence type="ECO:0000313" key="3">
    <source>
        <dbReference type="Proteomes" id="UP000003094"/>
    </source>
</evidence>
<dbReference type="Proteomes" id="UP000003094">
    <property type="component" value="Unassembled WGS sequence"/>
</dbReference>
<keyword evidence="1" id="KW-1133">Transmembrane helix</keyword>
<evidence type="ECO:0000313" key="2">
    <source>
        <dbReference type="EMBL" id="EFU42423.1"/>
    </source>
</evidence>
<name>A0A2R9SYL2_9BACL</name>
<feature type="transmembrane region" description="Helical" evidence="1">
    <location>
        <begin position="7"/>
        <end position="29"/>
    </location>
</feature>